<keyword evidence="2" id="KW-0472">Membrane</keyword>
<gene>
    <name evidence="3" type="ORF">B0I36DRAFT_366427</name>
</gene>
<evidence type="ECO:0000256" key="2">
    <source>
        <dbReference type="SAM" id="Phobius"/>
    </source>
</evidence>
<evidence type="ECO:0000313" key="4">
    <source>
        <dbReference type="Proteomes" id="UP000756346"/>
    </source>
</evidence>
<evidence type="ECO:0000313" key="3">
    <source>
        <dbReference type="EMBL" id="KAH7024482.1"/>
    </source>
</evidence>
<evidence type="ECO:0000256" key="1">
    <source>
        <dbReference type="SAM" id="MobiDB-lite"/>
    </source>
</evidence>
<comment type="caution">
    <text evidence="3">The sequence shown here is derived from an EMBL/GenBank/DDBJ whole genome shotgun (WGS) entry which is preliminary data.</text>
</comment>
<keyword evidence="4" id="KW-1185">Reference proteome</keyword>
<sequence>MEVVNHHEGLQVDEGRYPSPQQHYPSANPPYPYPERTPESGLIPSTYHGTPSPKPEYQSVHQVVPPQKVPQRRPAWLIPALLGGLIAAFIVGGAVGGGLGATLSQCRSQLSSESTTPSPTEAVPAVPSSCSNTSAPTISNGLLLDYEPPAATEIYNVKVDCAKLNSSLQISQLKDKYVVQCSMDYPGATYSDGDNKFCLADIAALRAYSFQDCIDACSSTSRTSFSLRMGVKCKSVTFGRTMKGQNSNCWLKNGTLIDGQGISDDQFVSARLK</sequence>
<feature type="region of interest" description="Disordered" evidence="1">
    <location>
        <begin position="110"/>
        <end position="129"/>
    </location>
</feature>
<protein>
    <recommendedName>
        <fullName evidence="5">Apple domain-containing protein</fullName>
    </recommendedName>
</protein>
<dbReference type="RefSeq" id="XP_046008030.1">
    <property type="nucleotide sequence ID" value="XM_046159301.1"/>
</dbReference>
<feature type="transmembrane region" description="Helical" evidence="2">
    <location>
        <begin position="76"/>
        <end position="99"/>
    </location>
</feature>
<keyword evidence="2" id="KW-0812">Transmembrane</keyword>
<feature type="compositionally biased region" description="Low complexity" evidence="1">
    <location>
        <begin position="111"/>
        <end position="129"/>
    </location>
</feature>
<feature type="region of interest" description="Disordered" evidence="1">
    <location>
        <begin position="1"/>
        <end position="58"/>
    </location>
</feature>
<dbReference type="EMBL" id="JAGTJQ010000009">
    <property type="protein sequence ID" value="KAH7024482.1"/>
    <property type="molecule type" value="Genomic_DNA"/>
</dbReference>
<dbReference type="GeneID" id="70188847"/>
<proteinExistence type="predicted"/>
<name>A0A9P8XX85_9PEZI</name>
<dbReference type="Proteomes" id="UP000756346">
    <property type="component" value="Unassembled WGS sequence"/>
</dbReference>
<reference evidence="3" key="1">
    <citation type="journal article" date="2021" name="Nat. Commun.">
        <title>Genetic determinants of endophytism in the Arabidopsis root mycobiome.</title>
        <authorList>
            <person name="Mesny F."/>
            <person name="Miyauchi S."/>
            <person name="Thiergart T."/>
            <person name="Pickel B."/>
            <person name="Atanasova L."/>
            <person name="Karlsson M."/>
            <person name="Huettel B."/>
            <person name="Barry K.W."/>
            <person name="Haridas S."/>
            <person name="Chen C."/>
            <person name="Bauer D."/>
            <person name="Andreopoulos W."/>
            <person name="Pangilinan J."/>
            <person name="LaButti K."/>
            <person name="Riley R."/>
            <person name="Lipzen A."/>
            <person name="Clum A."/>
            <person name="Drula E."/>
            <person name="Henrissat B."/>
            <person name="Kohler A."/>
            <person name="Grigoriev I.V."/>
            <person name="Martin F.M."/>
            <person name="Hacquard S."/>
        </authorList>
    </citation>
    <scope>NUCLEOTIDE SEQUENCE</scope>
    <source>
        <strain evidence="3">MPI-CAGE-CH-0230</strain>
    </source>
</reference>
<organism evidence="3 4">
    <name type="scientific">Microdochium trichocladiopsis</name>
    <dbReference type="NCBI Taxonomy" id="1682393"/>
    <lineage>
        <taxon>Eukaryota</taxon>
        <taxon>Fungi</taxon>
        <taxon>Dikarya</taxon>
        <taxon>Ascomycota</taxon>
        <taxon>Pezizomycotina</taxon>
        <taxon>Sordariomycetes</taxon>
        <taxon>Xylariomycetidae</taxon>
        <taxon>Xylariales</taxon>
        <taxon>Microdochiaceae</taxon>
        <taxon>Microdochium</taxon>
    </lineage>
</organism>
<feature type="compositionally biased region" description="Basic and acidic residues" evidence="1">
    <location>
        <begin position="1"/>
        <end position="16"/>
    </location>
</feature>
<dbReference type="OrthoDB" id="5358884at2759"/>
<keyword evidence="2" id="KW-1133">Transmembrane helix</keyword>
<dbReference type="AlphaFoldDB" id="A0A9P8XX85"/>
<accession>A0A9P8XX85</accession>
<evidence type="ECO:0008006" key="5">
    <source>
        <dbReference type="Google" id="ProtNLM"/>
    </source>
</evidence>